<reference evidence="3" key="1">
    <citation type="journal article" date="2019" name="Int. J. Syst. Evol. Microbiol.">
        <title>The Global Catalogue of Microorganisms (GCM) 10K type strain sequencing project: providing services to taxonomists for standard genome sequencing and annotation.</title>
        <authorList>
            <consortium name="The Broad Institute Genomics Platform"/>
            <consortium name="The Broad Institute Genome Sequencing Center for Infectious Disease"/>
            <person name="Wu L."/>
            <person name="Ma J."/>
        </authorList>
    </citation>
    <scope>NUCLEOTIDE SEQUENCE [LARGE SCALE GENOMIC DNA]</scope>
    <source>
        <strain evidence="3">CGMCC 4.7643</strain>
    </source>
</reference>
<dbReference type="RefSeq" id="WP_345393771.1">
    <property type="nucleotide sequence ID" value="NZ_BAABHG010000006.1"/>
</dbReference>
<protein>
    <submittedName>
        <fullName evidence="2">Uncharacterized protein</fullName>
    </submittedName>
</protein>
<proteinExistence type="predicted"/>
<organism evidence="2 3">
    <name type="scientific">Amycolatopsis samaneae</name>
    <dbReference type="NCBI Taxonomy" id="664691"/>
    <lineage>
        <taxon>Bacteria</taxon>
        <taxon>Bacillati</taxon>
        <taxon>Actinomycetota</taxon>
        <taxon>Actinomycetes</taxon>
        <taxon>Pseudonocardiales</taxon>
        <taxon>Pseudonocardiaceae</taxon>
        <taxon>Amycolatopsis</taxon>
    </lineage>
</organism>
<evidence type="ECO:0000256" key="1">
    <source>
        <dbReference type="SAM" id="MobiDB-lite"/>
    </source>
</evidence>
<accession>A0ABW5GIA2</accession>
<dbReference type="Proteomes" id="UP001597419">
    <property type="component" value="Unassembled WGS sequence"/>
</dbReference>
<evidence type="ECO:0000313" key="2">
    <source>
        <dbReference type="EMBL" id="MFD2460581.1"/>
    </source>
</evidence>
<name>A0ABW5GIA2_9PSEU</name>
<sequence>MEQHPHEPHDRDNHGPEREKLNPSEIDLTGSIDQPDALRDVIWDAIAEVRYSQGELPEWGARTIARALANRLNGPGALHHYAVTGRADRDAMVSELVVIYATTDDSEIREWANHLGKYLVKATDTPDQSGTPGAKEQLEALEVHPDSTPLEKISAYLRISFAAADAEGGAIPQHVAEVIAVILVPLLPPDSEFERLLRTGQAYRGRLHEECESLRKQAWRAPDMDLWITRFEQYLTETERATGPTEPPGEEPVESADNPQVAQGIREHGDAFRAFLRLSDVDPSSDTLIQNFLDLRMGSFDSMDELLNELTEFPNFRAAVTEAEQRWGFEDFVSYDQEKLEATVRATWDVVELNGKFHVFMR</sequence>
<keyword evidence="3" id="KW-1185">Reference proteome</keyword>
<comment type="caution">
    <text evidence="2">The sequence shown here is derived from an EMBL/GenBank/DDBJ whole genome shotgun (WGS) entry which is preliminary data.</text>
</comment>
<gene>
    <name evidence="2" type="ORF">ACFSYJ_18375</name>
</gene>
<dbReference type="EMBL" id="JBHUKU010000009">
    <property type="protein sequence ID" value="MFD2460581.1"/>
    <property type="molecule type" value="Genomic_DNA"/>
</dbReference>
<feature type="compositionally biased region" description="Basic and acidic residues" evidence="1">
    <location>
        <begin position="1"/>
        <end position="22"/>
    </location>
</feature>
<feature type="region of interest" description="Disordered" evidence="1">
    <location>
        <begin position="239"/>
        <end position="259"/>
    </location>
</feature>
<feature type="region of interest" description="Disordered" evidence="1">
    <location>
        <begin position="1"/>
        <end position="30"/>
    </location>
</feature>
<evidence type="ECO:0000313" key="3">
    <source>
        <dbReference type="Proteomes" id="UP001597419"/>
    </source>
</evidence>